<keyword evidence="10" id="KW-1185">Reference proteome</keyword>
<feature type="domain" description="Histidine kinase" evidence="7">
    <location>
        <begin position="609"/>
        <end position="849"/>
    </location>
</feature>
<reference evidence="9 10" key="1">
    <citation type="submission" date="2016-11" db="EMBL/GenBank/DDBJ databases">
        <title>Comparative genomics of Bartonella apis.</title>
        <authorList>
            <person name="Engel P."/>
        </authorList>
    </citation>
    <scope>NUCLEOTIDE SEQUENCE [LARGE SCALE GENOMIC DNA]</scope>
    <source>
        <strain evidence="9 10">BBC0122</strain>
    </source>
</reference>
<dbReference type="Gene3D" id="3.30.450.20">
    <property type="entry name" value="PAS domain"/>
    <property type="match status" value="1"/>
</dbReference>
<dbReference type="Pfam" id="PF02518">
    <property type="entry name" value="HATPase_c"/>
    <property type="match status" value="1"/>
</dbReference>
<dbReference type="PANTHER" id="PTHR43047:SF72">
    <property type="entry name" value="OSMOSENSING HISTIDINE PROTEIN KINASE SLN1"/>
    <property type="match status" value="1"/>
</dbReference>
<dbReference type="SUPFAM" id="SSF47384">
    <property type="entry name" value="Homodimeric domain of signal transducing histidine kinase"/>
    <property type="match status" value="1"/>
</dbReference>
<gene>
    <name evidence="9" type="ORF">BBC0122_021510</name>
</gene>
<name>A0A1U9MJY9_9HYPH</name>
<dbReference type="Gene3D" id="3.30.565.10">
    <property type="entry name" value="Histidine kinase-like ATPase, C-terminal domain"/>
    <property type="match status" value="1"/>
</dbReference>
<evidence type="ECO:0000313" key="10">
    <source>
        <dbReference type="Proteomes" id="UP000189632"/>
    </source>
</evidence>
<feature type="compositionally biased region" description="Polar residues" evidence="6">
    <location>
        <begin position="409"/>
        <end position="429"/>
    </location>
</feature>
<dbReference type="Pfam" id="PF13426">
    <property type="entry name" value="PAS_9"/>
    <property type="match status" value="1"/>
</dbReference>
<dbReference type="InterPro" id="IPR005467">
    <property type="entry name" value="His_kinase_dom"/>
</dbReference>
<feature type="compositionally biased region" description="Polar residues" evidence="6">
    <location>
        <begin position="386"/>
        <end position="396"/>
    </location>
</feature>
<dbReference type="PRINTS" id="PR00344">
    <property type="entry name" value="BCTRLSENSOR"/>
</dbReference>
<dbReference type="SUPFAM" id="SSF55785">
    <property type="entry name" value="PYP-like sensor domain (PAS domain)"/>
    <property type="match status" value="1"/>
</dbReference>
<dbReference type="SUPFAM" id="SSF55874">
    <property type="entry name" value="ATPase domain of HSP90 chaperone/DNA topoisomerase II/histidine kinase"/>
    <property type="match status" value="1"/>
</dbReference>
<dbReference type="CDD" id="cd00130">
    <property type="entry name" value="PAS"/>
    <property type="match status" value="1"/>
</dbReference>
<dbReference type="GO" id="GO:0000155">
    <property type="term" value="F:phosphorelay sensor kinase activity"/>
    <property type="evidence" value="ECO:0007669"/>
    <property type="project" value="InterPro"/>
</dbReference>
<evidence type="ECO:0000259" key="8">
    <source>
        <dbReference type="PROSITE" id="PS50112"/>
    </source>
</evidence>
<dbReference type="PANTHER" id="PTHR43047">
    <property type="entry name" value="TWO-COMPONENT HISTIDINE PROTEIN KINASE"/>
    <property type="match status" value="1"/>
</dbReference>
<dbReference type="AlphaFoldDB" id="A0A1U9MJY9"/>
<proteinExistence type="predicted"/>
<sequence>MAFLDFLSESTIRNAFLSGKCSFVLDRNASVLLWLDGAALSFFGFSSLTDALDREEIFDSAVKRQIENGIKSGRPVHLRGKSGSARSFKLSLISGEAHALNEMHGKNARDDQKQFIFVSEVHSTGAANGSSKAANEINRNLLITQPEALLEGLEDNHISAAIFGDGNEILAQTGNFQPLGDALQIFLSSIDGFSPVKTLMKNGGGKVQVNAIRLCETPQRFLVLCFNIATINENAADRNNLKTNEKPARFTWQMDKNGAFSNFSDAFYDCGGDAEKLLGRSLADLDNEYKNAGFLKLKEKISQCIAFQDEVVRFPTKREHANLEVSLSGLPVLSLDGKLDGFRGFGTVKAPVDGQLNPQNGNQNAASVATVENKLAPQPEKPVENETIQSQLSTGSAPEDADKTALGGQENQSNQTLQEQDTGSALNSSERSAFREIAERLRSELQLPAVARPLSKAVKTDKTAHDEQLSGENKFIPERSSLLNLLDTATDGFVFLNNDGSIEGFSAAASALTGYDKEDVAGRPFKSLFRTTSEEAINDYLAALESGGAKRLFNRGQSADIQTKSGDDIRVFVTLVPLTNQKGYAGLLRDMTNVSVPSQPIYDNEVFAQTIHEIRTPLNAMIGFADIMREERFGRIENERYRGYLRDIVSSGKHILSLVNSFLEKAKSRYEEKTRSGETNSETAIDNRQSSVPSFDVIQQLRKSVALFENQANENGIIIRITMPPKIPAIGIEAQEFRQIIFNLLSNAIRFTQRGGQIVVHLSTTDKNYVKLSVSDNGIGMNEEEMARALQPYGQVARKDGRAGDAVFTGTGLGLPTTKGLVEKIGGRLILLSRPGQGTTVEVFFPVHRL</sequence>
<evidence type="ECO:0000256" key="4">
    <source>
        <dbReference type="ARBA" id="ARBA00022679"/>
    </source>
</evidence>
<dbReference type="InterPro" id="IPR003661">
    <property type="entry name" value="HisK_dim/P_dom"/>
</dbReference>
<dbReference type="NCBIfam" id="TIGR00229">
    <property type="entry name" value="sensory_box"/>
    <property type="match status" value="1"/>
</dbReference>
<evidence type="ECO:0000256" key="2">
    <source>
        <dbReference type="ARBA" id="ARBA00012438"/>
    </source>
</evidence>
<dbReference type="PROSITE" id="PS50112">
    <property type="entry name" value="PAS"/>
    <property type="match status" value="1"/>
</dbReference>
<dbReference type="PROSITE" id="PS50109">
    <property type="entry name" value="HIS_KIN"/>
    <property type="match status" value="1"/>
</dbReference>
<dbReference type="SMART" id="SM00091">
    <property type="entry name" value="PAS"/>
    <property type="match status" value="1"/>
</dbReference>
<evidence type="ECO:0000256" key="1">
    <source>
        <dbReference type="ARBA" id="ARBA00000085"/>
    </source>
</evidence>
<comment type="catalytic activity">
    <reaction evidence="1">
        <text>ATP + protein L-histidine = ADP + protein N-phospho-L-histidine.</text>
        <dbReference type="EC" id="2.7.13.3"/>
    </reaction>
</comment>
<protein>
    <recommendedName>
        <fullName evidence="2">histidine kinase</fullName>
        <ecNumber evidence="2">2.7.13.3</ecNumber>
    </recommendedName>
</protein>
<dbReference type="OrthoDB" id="9801651at2"/>
<accession>A0A1U9MJY9</accession>
<dbReference type="SMART" id="SM00388">
    <property type="entry name" value="HisKA"/>
    <property type="match status" value="1"/>
</dbReference>
<dbReference type="InterPro" id="IPR035965">
    <property type="entry name" value="PAS-like_dom_sf"/>
</dbReference>
<keyword evidence="5" id="KW-0418">Kinase</keyword>
<evidence type="ECO:0000256" key="5">
    <source>
        <dbReference type="ARBA" id="ARBA00022777"/>
    </source>
</evidence>
<dbReference type="InterPro" id="IPR036890">
    <property type="entry name" value="HATPase_C_sf"/>
</dbReference>
<dbReference type="GO" id="GO:0005886">
    <property type="term" value="C:plasma membrane"/>
    <property type="evidence" value="ECO:0007669"/>
    <property type="project" value="TreeGrafter"/>
</dbReference>
<evidence type="ECO:0000256" key="6">
    <source>
        <dbReference type="SAM" id="MobiDB-lite"/>
    </source>
</evidence>
<evidence type="ECO:0000256" key="3">
    <source>
        <dbReference type="ARBA" id="ARBA00022553"/>
    </source>
</evidence>
<feature type="region of interest" description="Disordered" evidence="6">
    <location>
        <begin position="377"/>
        <end position="429"/>
    </location>
</feature>
<dbReference type="RefSeq" id="WP_077993840.1">
    <property type="nucleotide sequence ID" value="NZ_CP015625.1"/>
</dbReference>
<dbReference type="EMBL" id="CP015625">
    <property type="protein sequence ID" value="AQT48235.1"/>
    <property type="molecule type" value="Genomic_DNA"/>
</dbReference>
<dbReference type="STRING" id="1686310.BBC0244_020040"/>
<dbReference type="EC" id="2.7.13.3" evidence="2"/>
<dbReference type="CDD" id="cd00082">
    <property type="entry name" value="HisKA"/>
    <property type="match status" value="1"/>
</dbReference>
<dbReference type="Proteomes" id="UP000189632">
    <property type="component" value="Chromosome"/>
</dbReference>
<dbReference type="GO" id="GO:0009927">
    <property type="term" value="F:histidine phosphotransfer kinase activity"/>
    <property type="evidence" value="ECO:0007669"/>
    <property type="project" value="TreeGrafter"/>
</dbReference>
<dbReference type="Gene3D" id="1.10.287.130">
    <property type="match status" value="1"/>
</dbReference>
<feature type="domain" description="PAS" evidence="8">
    <location>
        <begin position="478"/>
        <end position="548"/>
    </location>
</feature>
<dbReference type="InterPro" id="IPR000014">
    <property type="entry name" value="PAS"/>
</dbReference>
<keyword evidence="4" id="KW-0808">Transferase</keyword>
<organism evidence="9 10">
    <name type="scientific">Bartonella choladocola</name>
    <dbReference type="NCBI Taxonomy" id="2750995"/>
    <lineage>
        <taxon>Bacteria</taxon>
        <taxon>Pseudomonadati</taxon>
        <taxon>Pseudomonadota</taxon>
        <taxon>Alphaproteobacteria</taxon>
        <taxon>Hyphomicrobiales</taxon>
        <taxon>Bartonellaceae</taxon>
        <taxon>Bartonella</taxon>
    </lineage>
</organism>
<dbReference type="SMART" id="SM00387">
    <property type="entry name" value="HATPase_c"/>
    <property type="match status" value="1"/>
</dbReference>
<dbReference type="InterPro" id="IPR003594">
    <property type="entry name" value="HATPase_dom"/>
</dbReference>
<evidence type="ECO:0000313" key="9">
    <source>
        <dbReference type="EMBL" id="AQT48235.1"/>
    </source>
</evidence>
<dbReference type="InterPro" id="IPR004358">
    <property type="entry name" value="Sig_transdc_His_kin-like_C"/>
</dbReference>
<evidence type="ECO:0000259" key="7">
    <source>
        <dbReference type="PROSITE" id="PS50109"/>
    </source>
</evidence>
<keyword evidence="3" id="KW-0597">Phosphoprotein</keyword>
<dbReference type="InterPro" id="IPR036097">
    <property type="entry name" value="HisK_dim/P_sf"/>
</dbReference>
<dbReference type="Pfam" id="PF00512">
    <property type="entry name" value="HisKA"/>
    <property type="match status" value="1"/>
</dbReference>
<dbReference type="KEGG" id="bapi:BBC0122_021510"/>